<feature type="compositionally biased region" description="Basic residues" evidence="1">
    <location>
        <begin position="94"/>
        <end position="103"/>
    </location>
</feature>
<feature type="non-terminal residue" evidence="2">
    <location>
        <position position="1"/>
    </location>
</feature>
<feature type="compositionally biased region" description="Basic and acidic residues" evidence="1">
    <location>
        <begin position="1"/>
        <end position="10"/>
    </location>
</feature>
<dbReference type="EMBL" id="CADCWM010000441">
    <property type="protein sequence ID" value="CAA9559241.1"/>
    <property type="molecule type" value="Genomic_DNA"/>
</dbReference>
<gene>
    <name evidence="2" type="ORF">AVDCRST_MAG88-1357</name>
</gene>
<protein>
    <submittedName>
        <fullName evidence="2">Uncharacterized protein</fullName>
    </submittedName>
</protein>
<dbReference type="AlphaFoldDB" id="A0A6J4UUA5"/>
<feature type="region of interest" description="Disordered" evidence="1">
    <location>
        <begin position="1"/>
        <end position="114"/>
    </location>
</feature>
<reference evidence="2" key="1">
    <citation type="submission" date="2020-02" db="EMBL/GenBank/DDBJ databases">
        <authorList>
            <person name="Meier V. D."/>
        </authorList>
    </citation>
    <scope>NUCLEOTIDE SEQUENCE</scope>
    <source>
        <strain evidence="2">AVDCRST_MAG88</strain>
    </source>
</reference>
<organism evidence="2">
    <name type="scientific">uncultured Thermomicrobiales bacterium</name>
    <dbReference type="NCBI Taxonomy" id="1645740"/>
    <lineage>
        <taxon>Bacteria</taxon>
        <taxon>Pseudomonadati</taxon>
        <taxon>Thermomicrobiota</taxon>
        <taxon>Thermomicrobia</taxon>
        <taxon>Thermomicrobiales</taxon>
        <taxon>environmental samples</taxon>
    </lineage>
</organism>
<name>A0A6J4UUA5_9BACT</name>
<feature type="compositionally biased region" description="Basic and acidic residues" evidence="1">
    <location>
        <begin position="55"/>
        <end position="64"/>
    </location>
</feature>
<evidence type="ECO:0000256" key="1">
    <source>
        <dbReference type="SAM" id="MobiDB-lite"/>
    </source>
</evidence>
<feature type="compositionally biased region" description="Low complexity" evidence="1">
    <location>
        <begin position="27"/>
        <end position="39"/>
    </location>
</feature>
<evidence type="ECO:0000313" key="2">
    <source>
        <dbReference type="EMBL" id="CAA9559241.1"/>
    </source>
</evidence>
<accession>A0A6J4UUA5</accession>
<feature type="compositionally biased region" description="Basic residues" evidence="1">
    <location>
        <begin position="43"/>
        <end position="54"/>
    </location>
</feature>
<proteinExistence type="predicted"/>
<feature type="non-terminal residue" evidence="2">
    <location>
        <position position="137"/>
    </location>
</feature>
<sequence length="137" mass="14420">EREDGRDRNSRGLPRPAGQARYRCPGDDPAGWAAPGDAGVVRLRWRPHPGQHRGRAAEAPEHGRAAAGDGSGDRSGESVPLHGDSRLGCPLHGGGRRRRHRQAGPRLPRCGDVPVSQPGRAACHLLHRAAAGPGTGI</sequence>